<sequence length="188" mass="21243">MGLLSQITTALKISRKSVNILVVGLDNSGKSTIINHMKPSDARNNQITSTIGYVNEQFFFNNTKFLVLDMSGQGKYRNLWESHYKEIDGVIFVIDSTDQLRIAVARDELWLLLNHSDFMLRKVPILVFANKMEVNGSLTTSEISLFLGLNLISDHNWEIYACCAITGQGLNYGFQWLLESIQACFEAN</sequence>
<gene>
    <name evidence="8" type="ORF">TCLT_LOCUS2989</name>
</gene>
<dbReference type="Proteomes" id="UP000276776">
    <property type="component" value="Unassembled WGS sequence"/>
</dbReference>
<keyword evidence="4 5" id="KW-0342">GTP-binding</keyword>
<dbReference type="InterPro" id="IPR006689">
    <property type="entry name" value="Small_GTPase_ARF/SAR"/>
</dbReference>
<dbReference type="GO" id="GO:0046872">
    <property type="term" value="F:metal ion binding"/>
    <property type="evidence" value="ECO:0007669"/>
    <property type="project" value="UniProtKB-KW"/>
</dbReference>
<keyword evidence="6" id="KW-0479">Metal-binding</keyword>
<dbReference type="STRING" id="103827.A0A0N5CRY8"/>
<evidence type="ECO:0000313" key="9">
    <source>
        <dbReference type="Proteomes" id="UP000276776"/>
    </source>
</evidence>
<evidence type="ECO:0000256" key="3">
    <source>
        <dbReference type="ARBA" id="ARBA00022741"/>
    </source>
</evidence>
<evidence type="ECO:0000256" key="4">
    <source>
        <dbReference type="ARBA" id="ARBA00023134"/>
    </source>
</evidence>
<dbReference type="AlphaFoldDB" id="A0A0N5CRY8"/>
<dbReference type="WBParaSite" id="TCLT_0000298801-mRNA-1">
    <property type="protein sequence ID" value="TCLT_0000298801-mRNA-1"/>
    <property type="gene ID" value="TCLT_0000298801"/>
</dbReference>
<dbReference type="PANTHER" id="PTHR11711">
    <property type="entry name" value="ADP RIBOSYLATION FACTOR-RELATED"/>
    <property type="match status" value="1"/>
</dbReference>
<feature type="binding site" evidence="6">
    <location>
        <position position="31"/>
    </location>
    <ligand>
        <name>Mg(2+)</name>
        <dbReference type="ChEBI" id="CHEBI:18420"/>
    </ligand>
</feature>
<feature type="binding site" evidence="5">
    <location>
        <position position="72"/>
    </location>
    <ligand>
        <name>GTP</name>
        <dbReference type="ChEBI" id="CHEBI:37565"/>
    </ligand>
</feature>
<evidence type="ECO:0000256" key="5">
    <source>
        <dbReference type="PIRSR" id="PIRSR606689-1"/>
    </source>
</evidence>
<dbReference type="InterPro" id="IPR024156">
    <property type="entry name" value="Small_GTPase_ARF"/>
</dbReference>
<dbReference type="NCBIfam" id="TIGR00231">
    <property type="entry name" value="small_GTP"/>
    <property type="match status" value="1"/>
</dbReference>
<dbReference type="SMART" id="SM00178">
    <property type="entry name" value="SAR"/>
    <property type="match status" value="1"/>
</dbReference>
<dbReference type="PROSITE" id="PS51417">
    <property type="entry name" value="ARF"/>
    <property type="match status" value="1"/>
</dbReference>
<accession>A0A0N5CRY8</accession>
<dbReference type="OMA" id="IHSTCAL"/>
<reference evidence="8 9" key="2">
    <citation type="submission" date="2018-11" db="EMBL/GenBank/DDBJ databases">
        <authorList>
            <consortium name="Pathogen Informatics"/>
        </authorList>
    </citation>
    <scope>NUCLEOTIDE SEQUENCE [LARGE SCALE GENOMIC DNA]</scope>
</reference>
<dbReference type="Gene3D" id="3.40.50.300">
    <property type="entry name" value="P-loop containing nucleotide triphosphate hydrolases"/>
    <property type="match status" value="1"/>
</dbReference>
<evidence type="ECO:0000256" key="7">
    <source>
        <dbReference type="RuleBase" id="RU003925"/>
    </source>
</evidence>
<feature type="binding site" evidence="6">
    <location>
        <position position="50"/>
    </location>
    <ligand>
        <name>Mg(2+)</name>
        <dbReference type="ChEBI" id="CHEBI:18420"/>
    </ligand>
</feature>
<evidence type="ECO:0000256" key="2">
    <source>
        <dbReference type="ARBA" id="ARBA00019766"/>
    </source>
</evidence>
<comment type="similarity">
    <text evidence="1 7">Belongs to the small GTPase superfamily. Arf family.</text>
</comment>
<dbReference type="InterPro" id="IPR027417">
    <property type="entry name" value="P-loop_NTPase"/>
</dbReference>
<dbReference type="FunFam" id="3.40.50.300:FF:001166">
    <property type="entry name" value="ADP-ribosylation factor D"/>
    <property type="match status" value="1"/>
</dbReference>
<dbReference type="SMART" id="SM00177">
    <property type="entry name" value="ARF"/>
    <property type="match status" value="1"/>
</dbReference>
<dbReference type="GO" id="GO:0003924">
    <property type="term" value="F:GTPase activity"/>
    <property type="evidence" value="ECO:0007669"/>
    <property type="project" value="InterPro"/>
</dbReference>
<dbReference type="Pfam" id="PF00025">
    <property type="entry name" value="Arf"/>
    <property type="match status" value="1"/>
</dbReference>
<feature type="binding site" evidence="5">
    <location>
        <begin position="24"/>
        <end position="31"/>
    </location>
    <ligand>
        <name>GTP</name>
        <dbReference type="ChEBI" id="CHEBI:37565"/>
    </ligand>
</feature>
<reference evidence="10" key="1">
    <citation type="submission" date="2017-02" db="UniProtKB">
        <authorList>
            <consortium name="WormBaseParasite"/>
        </authorList>
    </citation>
    <scope>IDENTIFICATION</scope>
</reference>
<dbReference type="InterPro" id="IPR005225">
    <property type="entry name" value="Small_GTP-bd"/>
</dbReference>
<name>A0A0N5CRY8_THECL</name>
<organism evidence="10">
    <name type="scientific">Thelazia callipaeda</name>
    <name type="common">Oriental eyeworm</name>
    <name type="synonym">Parasitic nematode</name>
    <dbReference type="NCBI Taxonomy" id="103827"/>
    <lineage>
        <taxon>Eukaryota</taxon>
        <taxon>Metazoa</taxon>
        <taxon>Ecdysozoa</taxon>
        <taxon>Nematoda</taxon>
        <taxon>Chromadorea</taxon>
        <taxon>Rhabditida</taxon>
        <taxon>Spirurina</taxon>
        <taxon>Spiruromorpha</taxon>
        <taxon>Thelazioidea</taxon>
        <taxon>Thelaziidae</taxon>
        <taxon>Thelazia</taxon>
    </lineage>
</organism>
<proteinExistence type="inferred from homology"/>
<feature type="binding site" evidence="5">
    <location>
        <begin position="130"/>
        <end position="133"/>
    </location>
    <ligand>
        <name>GTP</name>
        <dbReference type="ChEBI" id="CHEBI:37565"/>
    </ligand>
</feature>
<keyword evidence="3 5" id="KW-0547">Nucleotide-binding</keyword>
<evidence type="ECO:0000256" key="6">
    <source>
        <dbReference type="PIRSR" id="PIRSR606689-2"/>
    </source>
</evidence>
<dbReference type="PRINTS" id="PR00328">
    <property type="entry name" value="SAR1GTPBP"/>
</dbReference>
<evidence type="ECO:0000313" key="8">
    <source>
        <dbReference type="EMBL" id="VDM99231.1"/>
    </source>
</evidence>
<dbReference type="EMBL" id="UYYF01000866">
    <property type="protein sequence ID" value="VDM99231.1"/>
    <property type="molecule type" value="Genomic_DNA"/>
</dbReference>
<protein>
    <recommendedName>
        <fullName evidence="2">ADP-ribosylation factor-like protein 6</fullName>
    </recommendedName>
</protein>
<evidence type="ECO:0000313" key="10">
    <source>
        <dbReference type="WBParaSite" id="TCLT_0000298801-mRNA-1"/>
    </source>
</evidence>
<dbReference type="GO" id="GO:0005525">
    <property type="term" value="F:GTP binding"/>
    <property type="evidence" value="ECO:0007669"/>
    <property type="project" value="UniProtKB-KW"/>
</dbReference>
<keyword evidence="6" id="KW-0460">Magnesium</keyword>
<evidence type="ECO:0000256" key="1">
    <source>
        <dbReference type="ARBA" id="ARBA00010290"/>
    </source>
</evidence>
<keyword evidence="9" id="KW-1185">Reference proteome</keyword>
<dbReference type="SUPFAM" id="SSF52540">
    <property type="entry name" value="P-loop containing nucleoside triphosphate hydrolases"/>
    <property type="match status" value="1"/>
</dbReference>
<dbReference type="OrthoDB" id="442317at2759"/>